<evidence type="ECO:0000256" key="2">
    <source>
        <dbReference type="ARBA" id="ARBA00023027"/>
    </source>
</evidence>
<keyword evidence="1" id="KW-0560">Oxidoreductase</keyword>
<dbReference type="PANTHER" id="PTHR10996:SF178">
    <property type="entry name" value="2-HYDROXYACID DEHYDROGENASE YGL185C-RELATED"/>
    <property type="match status" value="1"/>
</dbReference>
<evidence type="ECO:0000256" key="3">
    <source>
        <dbReference type="SAM" id="MobiDB-lite"/>
    </source>
</evidence>
<dbReference type="InterPro" id="IPR006140">
    <property type="entry name" value="D-isomer_DH_NAD-bd"/>
</dbReference>
<dbReference type="Proteomes" id="UP001592528">
    <property type="component" value="Unassembled WGS sequence"/>
</dbReference>
<name>A0ABV6UK50_9ACTN</name>
<protein>
    <submittedName>
        <fullName evidence="5">Hydroxyacid dehydrogenase</fullName>
    </submittedName>
</protein>
<feature type="compositionally biased region" description="Polar residues" evidence="3">
    <location>
        <begin position="1"/>
        <end position="10"/>
    </location>
</feature>
<dbReference type="Pfam" id="PF02826">
    <property type="entry name" value="2-Hacid_dh_C"/>
    <property type="match status" value="1"/>
</dbReference>
<evidence type="ECO:0000313" key="6">
    <source>
        <dbReference type="Proteomes" id="UP001592528"/>
    </source>
</evidence>
<dbReference type="PANTHER" id="PTHR10996">
    <property type="entry name" value="2-HYDROXYACID DEHYDROGENASE-RELATED"/>
    <property type="match status" value="1"/>
</dbReference>
<sequence>MTRTPQTPTSPGIDPEPPAEPPAETRRARAEPVTFALAMRPASLAPRLFGPELQELTAGHRTRQLGGVLAEYGSPAARSALAGAEVLITGWGAPGLTEQDLAAAPRLRYLLHTGGAAASLLPPGARRRGIQAANAGLANAVPVAEYTIAMIVLANKAAFRSRDLYRLRRTRIDREEEYPLAGNIGRTVGVVGASRIGRAVIERLAAFDLDVALYDPYLTPDQAAALGARLLPLDELMRVSDVITLHPPLNGETTGMIGRAQLARIRDGAMLINTSRGAVVDQDALVDELRSGRIDAVIDVTQPDVLAPDHVLYDLPNVFLTPHIAGSMGLELRRMGRQVGAELARIVRGEPLAHPEEL</sequence>
<evidence type="ECO:0000256" key="1">
    <source>
        <dbReference type="ARBA" id="ARBA00023002"/>
    </source>
</evidence>
<dbReference type="Gene3D" id="3.40.50.720">
    <property type="entry name" value="NAD(P)-binding Rossmann-like Domain"/>
    <property type="match status" value="2"/>
</dbReference>
<dbReference type="SUPFAM" id="SSF51735">
    <property type="entry name" value="NAD(P)-binding Rossmann-fold domains"/>
    <property type="match status" value="1"/>
</dbReference>
<proteinExistence type="predicted"/>
<evidence type="ECO:0000259" key="4">
    <source>
        <dbReference type="Pfam" id="PF02826"/>
    </source>
</evidence>
<dbReference type="SUPFAM" id="SSF52283">
    <property type="entry name" value="Formate/glycerate dehydrogenase catalytic domain-like"/>
    <property type="match status" value="1"/>
</dbReference>
<organism evidence="5 6">
    <name type="scientific">Streptacidiphilus cavernicola</name>
    <dbReference type="NCBI Taxonomy" id="3342716"/>
    <lineage>
        <taxon>Bacteria</taxon>
        <taxon>Bacillati</taxon>
        <taxon>Actinomycetota</taxon>
        <taxon>Actinomycetes</taxon>
        <taxon>Kitasatosporales</taxon>
        <taxon>Streptomycetaceae</taxon>
        <taxon>Streptacidiphilus</taxon>
    </lineage>
</organism>
<dbReference type="RefSeq" id="WP_084714577.1">
    <property type="nucleotide sequence ID" value="NZ_JBHEZZ010000005.1"/>
</dbReference>
<comment type="caution">
    <text evidence="5">The sequence shown here is derived from an EMBL/GenBank/DDBJ whole genome shotgun (WGS) entry which is preliminary data.</text>
</comment>
<accession>A0ABV6UK50</accession>
<dbReference type="InterPro" id="IPR050223">
    <property type="entry name" value="D-isomer_2-hydroxyacid_DH"/>
</dbReference>
<keyword evidence="6" id="KW-1185">Reference proteome</keyword>
<gene>
    <name evidence="5" type="ORF">ACEZDJ_11130</name>
</gene>
<dbReference type="EMBL" id="JBHEZZ010000005">
    <property type="protein sequence ID" value="MFC1401840.1"/>
    <property type="molecule type" value="Genomic_DNA"/>
</dbReference>
<evidence type="ECO:0000313" key="5">
    <source>
        <dbReference type="EMBL" id="MFC1401840.1"/>
    </source>
</evidence>
<reference evidence="5 6" key="1">
    <citation type="submission" date="2024-09" db="EMBL/GenBank/DDBJ databases">
        <authorList>
            <person name="Lee S.D."/>
        </authorList>
    </citation>
    <scope>NUCLEOTIDE SEQUENCE [LARGE SCALE GENOMIC DNA]</scope>
    <source>
        <strain evidence="5 6">N1-5</strain>
    </source>
</reference>
<dbReference type="CDD" id="cd12167">
    <property type="entry name" value="2-Hacid_dh_8"/>
    <property type="match status" value="1"/>
</dbReference>
<feature type="domain" description="D-isomer specific 2-hydroxyacid dehydrogenase NAD-binding" evidence="4">
    <location>
        <begin position="167"/>
        <end position="325"/>
    </location>
</feature>
<dbReference type="InterPro" id="IPR036291">
    <property type="entry name" value="NAD(P)-bd_dom_sf"/>
</dbReference>
<feature type="region of interest" description="Disordered" evidence="3">
    <location>
        <begin position="1"/>
        <end position="30"/>
    </location>
</feature>
<keyword evidence="2" id="KW-0520">NAD</keyword>